<gene>
    <name evidence="1" type="ORF">IFM89_018237</name>
</gene>
<evidence type="ECO:0000313" key="1">
    <source>
        <dbReference type="EMBL" id="KAF9609789.1"/>
    </source>
</evidence>
<dbReference type="GO" id="GO:0003723">
    <property type="term" value="F:RNA binding"/>
    <property type="evidence" value="ECO:0007669"/>
    <property type="project" value="TreeGrafter"/>
</dbReference>
<organism evidence="1 2">
    <name type="scientific">Coptis chinensis</name>
    <dbReference type="NCBI Taxonomy" id="261450"/>
    <lineage>
        <taxon>Eukaryota</taxon>
        <taxon>Viridiplantae</taxon>
        <taxon>Streptophyta</taxon>
        <taxon>Embryophyta</taxon>
        <taxon>Tracheophyta</taxon>
        <taxon>Spermatophyta</taxon>
        <taxon>Magnoliopsida</taxon>
        <taxon>Ranunculales</taxon>
        <taxon>Ranunculaceae</taxon>
        <taxon>Coptidoideae</taxon>
        <taxon>Coptis</taxon>
    </lineage>
</organism>
<reference evidence="1 2" key="1">
    <citation type="submission" date="2020-10" db="EMBL/GenBank/DDBJ databases">
        <title>The Coptis chinensis genome and diversification of protoberbering-type alkaloids.</title>
        <authorList>
            <person name="Wang B."/>
            <person name="Shu S."/>
            <person name="Song C."/>
            <person name="Liu Y."/>
        </authorList>
    </citation>
    <scope>NUCLEOTIDE SEQUENCE [LARGE SCALE GENOMIC DNA]</scope>
    <source>
        <strain evidence="1">HL-2020</strain>
        <tissue evidence="1">Leaf</tissue>
    </source>
</reference>
<dbReference type="AlphaFoldDB" id="A0A835M0H5"/>
<dbReference type="EMBL" id="JADFTS010000004">
    <property type="protein sequence ID" value="KAF9609789.1"/>
    <property type="molecule type" value="Genomic_DNA"/>
</dbReference>
<keyword evidence="2" id="KW-1185">Reference proteome</keyword>
<dbReference type="Proteomes" id="UP000631114">
    <property type="component" value="Unassembled WGS sequence"/>
</dbReference>
<dbReference type="InterPro" id="IPR039699">
    <property type="entry name" value="Ribosomal_uL30"/>
</dbReference>
<name>A0A835M0H5_9MAGN</name>
<sequence>MILQVFKAPLTYSLNYKYPNLKSVRELIYKRGYGKLNKQRIGLLDNSIVEQGLGKYGIIRVEDLIHDIMTKNETQVLTIVPISHQIVEKEQVVDICFEEEKNIEE</sequence>
<dbReference type="GO" id="GO:0022625">
    <property type="term" value="C:cytosolic large ribosomal subunit"/>
    <property type="evidence" value="ECO:0007669"/>
    <property type="project" value="TreeGrafter"/>
</dbReference>
<dbReference type="GO" id="GO:0003735">
    <property type="term" value="F:structural constituent of ribosome"/>
    <property type="evidence" value="ECO:0007669"/>
    <property type="project" value="TreeGrafter"/>
</dbReference>
<dbReference type="OrthoDB" id="28644at2759"/>
<evidence type="ECO:0000313" key="2">
    <source>
        <dbReference type="Proteomes" id="UP000631114"/>
    </source>
</evidence>
<dbReference type="PANTHER" id="PTHR11524">
    <property type="entry name" value="60S RIBOSOMAL PROTEIN L7"/>
    <property type="match status" value="1"/>
</dbReference>
<dbReference type="SUPFAM" id="SSF55129">
    <property type="entry name" value="Ribosomal protein L30p/L7e"/>
    <property type="match status" value="1"/>
</dbReference>
<dbReference type="InterPro" id="IPR036919">
    <property type="entry name" value="Ribo_uL30_ferredoxin-like_sf"/>
</dbReference>
<comment type="caution">
    <text evidence="1">The sequence shown here is derived from an EMBL/GenBank/DDBJ whole genome shotgun (WGS) entry which is preliminary data.</text>
</comment>
<proteinExistence type="predicted"/>
<accession>A0A835M0H5</accession>
<dbReference type="PANTHER" id="PTHR11524:SF16">
    <property type="entry name" value="LARGE RIBOSOMAL SUBUNIT PROTEIN UL30"/>
    <property type="match status" value="1"/>
</dbReference>
<protein>
    <submittedName>
        <fullName evidence="1">Uncharacterized protein</fullName>
    </submittedName>
</protein>
<dbReference type="GO" id="GO:0000463">
    <property type="term" value="P:maturation of LSU-rRNA from tricistronic rRNA transcript (SSU-rRNA, 5.8S rRNA, LSU-rRNA)"/>
    <property type="evidence" value="ECO:0007669"/>
    <property type="project" value="TreeGrafter"/>
</dbReference>